<sequence length="169" mass="17818">MKKISLLTILFLLLSFFSVKPAFALCPGPSCTIGLGATETFSVASYDEYGIPIVGVSVNYTWTISPASLGSFVGNPNGPNIFGSSTATFKASFQEVSGTITVVANYGGGSVTRVYNINTVCIADPILYYGIAEIKDSGAGNVNWQKSTAEVLETCHPEYKLYDGIGEGS</sequence>
<evidence type="ECO:0000313" key="2">
    <source>
        <dbReference type="EMBL" id="HGT70651.1"/>
    </source>
</evidence>
<dbReference type="AlphaFoldDB" id="A0A7C4M198"/>
<keyword evidence="1" id="KW-0732">Signal</keyword>
<comment type="caution">
    <text evidence="2">The sequence shown here is derived from an EMBL/GenBank/DDBJ whole genome shotgun (WGS) entry which is preliminary data.</text>
</comment>
<dbReference type="EMBL" id="DSYQ01000001">
    <property type="protein sequence ID" value="HGT70651.1"/>
    <property type="molecule type" value="Genomic_DNA"/>
</dbReference>
<reference evidence="2" key="1">
    <citation type="journal article" date="2020" name="mSystems">
        <title>Genome- and Community-Level Interaction Insights into Carbon Utilization and Element Cycling Functions of Hydrothermarchaeota in Hydrothermal Sediment.</title>
        <authorList>
            <person name="Zhou Z."/>
            <person name="Liu Y."/>
            <person name="Xu W."/>
            <person name="Pan J."/>
            <person name="Luo Z.H."/>
            <person name="Li M."/>
        </authorList>
    </citation>
    <scope>NUCLEOTIDE SEQUENCE [LARGE SCALE GENOMIC DNA]</scope>
    <source>
        <strain evidence="2">SpSt-579</strain>
    </source>
</reference>
<proteinExistence type="predicted"/>
<gene>
    <name evidence="2" type="ORF">ENT43_00135</name>
</gene>
<evidence type="ECO:0008006" key="3">
    <source>
        <dbReference type="Google" id="ProtNLM"/>
    </source>
</evidence>
<protein>
    <recommendedName>
        <fullName evidence="3">Ig-like domain-containing protein</fullName>
    </recommendedName>
</protein>
<name>A0A7C4M198_UNCC3</name>
<organism evidence="2">
    <name type="scientific">candidate division CPR3 bacterium</name>
    <dbReference type="NCBI Taxonomy" id="2268181"/>
    <lineage>
        <taxon>Bacteria</taxon>
        <taxon>Bacteria division CPR3</taxon>
    </lineage>
</organism>
<feature type="chain" id="PRO_5028077828" description="Ig-like domain-containing protein" evidence="1">
    <location>
        <begin position="25"/>
        <end position="169"/>
    </location>
</feature>
<evidence type="ECO:0000256" key="1">
    <source>
        <dbReference type="SAM" id="SignalP"/>
    </source>
</evidence>
<accession>A0A7C4M198</accession>
<feature type="signal peptide" evidence="1">
    <location>
        <begin position="1"/>
        <end position="24"/>
    </location>
</feature>